<feature type="compositionally biased region" description="Polar residues" evidence="1">
    <location>
        <begin position="8"/>
        <end position="20"/>
    </location>
</feature>
<proteinExistence type="predicted"/>
<evidence type="ECO:0000313" key="2">
    <source>
        <dbReference type="EMBL" id="MCE3050133.1"/>
    </source>
</evidence>
<reference evidence="2 3" key="1">
    <citation type="journal article" date="2021" name="BMC Genomics">
        <title>Datura genome reveals duplications of psychoactive alkaloid biosynthetic genes and high mutation rate following tissue culture.</title>
        <authorList>
            <person name="Rajewski A."/>
            <person name="Carter-House D."/>
            <person name="Stajich J."/>
            <person name="Litt A."/>
        </authorList>
    </citation>
    <scope>NUCLEOTIDE SEQUENCE [LARGE SCALE GENOMIC DNA]</scope>
    <source>
        <strain evidence="2">AR-01</strain>
    </source>
</reference>
<organism evidence="2 3">
    <name type="scientific">Datura stramonium</name>
    <name type="common">Jimsonweed</name>
    <name type="synonym">Common thornapple</name>
    <dbReference type="NCBI Taxonomy" id="4076"/>
    <lineage>
        <taxon>Eukaryota</taxon>
        <taxon>Viridiplantae</taxon>
        <taxon>Streptophyta</taxon>
        <taxon>Embryophyta</taxon>
        <taxon>Tracheophyta</taxon>
        <taxon>Spermatophyta</taxon>
        <taxon>Magnoliopsida</taxon>
        <taxon>eudicotyledons</taxon>
        <taxon>Gunneridae</taxon>
        <taxon>Pentapetalae</taxon>
        <taxon>asterids</taxon>
        <taxon>lamiids</taxon>
        <taxon>Solanales</taxon>
        <taxon>Solanaceae</taxon>
        <taxon>Solanoideae</taxon>
        <taxon>Datureae</taxon>
        <taxon>Datura</taxon>
    </lineage>
</organism>
<name>A0ABS8WL25_DATST</name>
<dbReference type="Proteomes" id="UP000823775">
    <property type="component" value="Unassembled WGS sequence"/>
</dbReference>
<accession>A0ABS8WL25</accession>
<comment type="caution">
    <text evidence="2">The sequence shown here is derived from an EMBL/GenBank/DDBJ whole genome shotgun (WGS) entry which is preliminary data.</text>
</comment>
<feature type="region of interest" description="Disordered" evidence="1">
    <location>
        <begin position="1"/>
        <end position="107"/>
    </location>
</feature>
<feature type="non-terminal residue" evidence="2">
    <location>
        <position position="1"/>
    </location>
</feature>
<feature type="compositionally biased region" description="Basic and acidic residues" evidence="1">
    <location>
        <begin position="95"/>
        <end position="107"/>
    </location>
</feature>
<dbReference type="EMBL" id="JACEIK010007351">
    <property type="protein sequence ID" value="MCE3050133.1"/>
    <property type="molecule type" value="Genomic_DNA"/>
</dbReference>
<feature type="compositionally biased region" description="Acidic residues" evidence="1">
    <location>
        <begin position="77"/>
        <end position="94"/>
    </location>
</feature>
<gene>
    <name evidence="2" type="ORF">HAX54_046519</name>
</gene>
<evidence type="ECO:0000256" key="1">
    <source>
        <dbReference type="SAM" id="MobiDB-lite"/>
    </source>
</evidence>
<keyword evidence="3" id="KW-1185">Reference proteome</keyword>
<evidence type="ECO:0000313" key="3">
    <source>
        <dbReference type="Proteomes" id="UP000823775"/>
    </source>
</evidence>
<protein>
    <submittedName>
        <fullName evidence="2">Uncharacterized protein</fullName>
    </submittedName>
</protein>
<sequence>LRDESESDSFSGSNLHYSIETSDESLVVTTRAKSKAQEAAVAIASPPQSDEGSDEAKSDGDNPPTDNAEKGKGNVEEGNDDAEESGDDDTEAEESGDKESAVEKSSE</sequence>